<evidence type="ECO:0000256" key="3">
    <source>
        <dbReference type="ARBA" id="ARBA00022989"/>
    </source>
</evidence>
<accession>A0A8J5J9H8</accession>
<feature type="domain" description="Sugar phosphate transporter" evidence="6">
    <location>
        <begin position="15"/>
        <end position="283"/>
    </location>
</feature>
<proteinExistence type="predicted"/>
<feature type="transmembrane region" description="Helical" evidence="5">
    <location>
        <begin position="12"/>
        <end position="33"/>
    </location>
</feature>
<evidence type="ECO:0000313" key="8">
    <source>
        <dbReference type="Proteomes" id="UP000747542"/>
    </source>
</evidence>
<dbReference type="InterPro" id="IPR050186">
    <property type="entry name" value="TPT_transporter"/>
</dbReference>
<dbReference type="OrthoDB" id="5547497at2759"/>
<evidence type="ECO:0000256" key="2">
    <source>
        <dbReference type="ARBA" id="ARBA00022692"/>
    </source>
</evidence>
<keyword evidence="3 5" id="KW-1133">Transmembrane helix</keyword>
<feature type="transmembrane region" description="Helical" evidence="5">
    <location>
        <begin position="94"/>
        <end position="112"/>
    </location>
</feature>
<evidence type="ECO:0000256" key="1">
    <source>
        <dbReference type="ARBA" id="ARBA00004141"/>
    </source>
</evidence>
<keyword evidence="4 5" id="KW-0472">Membrane</keyword>
<comment type="subcellular location">
    <subcellularLocation>
        <location evidence="1">Membrane</location>
        <topology evidence="1">Multi-pass membrane protein</topology>
    </subcellularLocation>
</comment>
<evidence type="ECO:0000259" key="6">
    <source>
        <dbReference type="Pfam" id="PF03151"/>
    </source>
</evidence>
<dbReference type="GO" id="GO:0016020">
    <property type="term" value="C:membrane"/>
    <property type="evidence" value="ECO:0007669"/>
    <property type="project" value="UniProtKB-SubCell"/>
</dbReference>
<protein>
    <submittedName>
        <fullName evidence="7">GDP-fucose transporter 1-like</fullName>
    </submittedName>
</protein>
<evidence type="ECO:0000256" key="4">
    <source>
        <dbReference type="ARBA" id="ARBA00023136"/>
    </source>
</evidence>
<dbReference type="InterPro" id="IPR004853">
    <property type="entry name" value="Sugar_P_trans_dom"/>
</dbReference>
<dbReference type="EMBL" id="JAHLQT010046319">
    <property type="protein sequence ID" value="KAG7153611.1"/>
    <property type="molecule type" value="Genomic_DNA"/>
</dbReference>
<organism evidence="7 8">
    <name type="scientific">Homarus americanus</name>
    <name type="common">American lobster</name>
    <dbReference type="NCBI Taxonomy" id="6706"/>
    <lineage>
        <taxon>Eukaryota</taxon>
        <taxon>Metazoa</taxon>
        <taxon>Ecdysozoa</taxon>
        <taxon>Arthropoda</taxon>
        <taxon>Crustacea</taxon>
        <taxon>Multicrustacea</taxon>
        <taxon>Malacostraca</taxon>
        <taxon>Eumalacostraca</taxon>
        <taxon>Eucarida</taxon>
        <taxon>Decapoda</taxon>
        <taxon>Pleocyemata</taxon>
        <taxon>Astacidea</taxon>
        <taxon>Nephropoidea</taxon>
        <taxon>Nephropidae</taxon>
        <taxon>Homarus</taxon>
    </lineage>
</organism>
<gene>
    <name evidence="7" type="primary">Slc35c1-L</name>
    <name evidence="7" type="ORF">Hamer_G009251</name>
</gene>
<dbReference type="PANTHER" id="PTHR11132">
    <property type="entry name" value="SOLUTE CARRIER FAMILY 35"/>
    <property type="match status" value="1"/>
</dbReference>
<evidence type="ECO:0000313" key="7">
    <source>
        <dbReference type="EMBL" id="KAG7153611.1"/>
    </source>
</evidence>
<feature type="transmembrane region" description="Helical" evidence="5">
    <location>
        <begin position="243"/>
        <end position="263"/>
    </location>
</feature>
<keyword evidence="8" id="KW-1185">Reference proteome</keyword>
<feature type="transmembrane region" description="Helical" evidence="5">
    <location>
        <begin position="146"/>
        <end position="162"/>
    </location>
</feature>
<feature type="transmembrane region" description="Helical" evidence="5">
    <location>
        <begin position="53"/>
        <end position="74"/>
    </location>
</feature>
<dbReference type="Pfam" id="PF03151">
    <property type="entry name" value="TPT"/>
    <property type="match status" value="1"/>
</dbReference>
<feature type="transmembrane region" description="Helical" evidence="5">
    <location>
        <begin position="204"/>
        <end position="223"/>
    </location>
</feature>
<comment type="caution">
    <text evidence="7">The sequence shown here is derived from an EMBL/GenBank/DDBJ whole genome shotgun (WGS) entry which is preliminary data.</text>
</comment>
<evidence type="ECO:0000256" key="5">
    <source>
        <dbReference type="SAM" id="Phobius"/>
    </source>
</evidence>
<sequence length="346" mass="37973">MEPAREESLLFKYAKITSVVCLYWTVSISLVFVNKTLLGGSSMGERDAPLFVTWFQCVVTTVSCLSLSCFTKVFPHVVTFPEVGSLERTKAKKVLPLTCVFVAMISMNNLSLKYMGVAFYFVGRSLTTVFNVTFTYLILGQVTSMSAILCCAVIIGGFWLGVDQENVAGSLSLLGVSFGFLSAAFVSLNAIYTKRVLPTLDGSIWVLCYYNNVMASVLFLPLIVFNGELYAAYLMVTEGSLHFWGLMVVGGFCGFAMGYVAGLQIQVTSPLTHNISGTAKACAQTVLATWWYAESKAVLWWLSNWVVLGGSLAYTYIKQLEMRATHNAPKPLQSDITGKIEEQMKG</sequence>
<feature type="transmembrane region" description="Helical" evidence="5">
    <location>
        <begin position="168"/>
        <end position="192"/>
    </location>
</feature>
<dbReference type="AlphaFoldDB" id="A0A8J5J9H8"/>
<name>A0A8J5J9H8_HOMAM</name>
<keyword evidence="2 5" id="KW-0812">Transmembrane</keyword>
<feature type="transmembrane region" description="Helical" evidence="5">
    <location>
        <begin position="299"/>
        <end position="317"/>
    </location>
</feature>
<dbReference type="Proteomes" id="UP000747542">
    <property type="component" value="Unassembled WGS sequence"/>
</dbReference>
<reference evidence="7" key="1">
    <citation type="journal article" date="2021" name="Sci. Adv.">
        <title>The American lobster genome reveals insights on longevity, neural, and immune adaptations.</title>
        <authorList>
            <person name="Polinski J.M."/>
            <person name="Zimin A.V."/>
            <person name="Clark K.F."/>
            <person name="Kohn A.B."/>
            <person name="Sadowski N."/>
            <person name="Timp W."/>
            <person name="Ptitsyn A."/>
            <person name="Khanna P."/>
            <person name="Romanova D.Y."/>
            <person name="Williams P."/>
            <person name="Greenwood S.J."/>
            <person name="Moroz L.L."/>
            <person name="Walt D.R."/>
            <person name="Bodnar A.G."/>
        </authorList>
    </citation>
    <scope>NUCLEOTIDE SEQUENCE</scope>
    <source>
        <strain evidence="7">GMGI-L3</strain>
    </source>
</reference>